<keyword evidence="3" id="KW-1185">Reference proteome</keyword>
<keyword evidence="1" id="KW-0472">Membrane</keyword>
<gene>
    <name evidence="2" type="ORF">V8G58_02220</name>
</gene>
<protein>
    <submittedName>
        <fullName evidence="2">DUF6090 family protein</fullName>
    </submittedName>
</protein>
<accession>A0ABW7MV68</accession>
<keyword evidence="1" id="KW-1133">Transmembrane helix</keyword>
<dbReference type="RefSeq" id="WP_344739218.1">
    <property type="nucleotide sequence ID" value="NZ_BAABAY010000001.1"/>
</dbReference>
<proteinExistence type="predicted"/>
<evidence type="ECO:0000313" key="2">
    <source>
        <dbReference type="EMBL" id="MFH6770734.1"/>
    </source>
</evidence>
<reference evidence="2 3" key="1">
    <citation type="submission" date="2024-02" db="EMBL/GenBank/DDBJ databases">
        <title>A Gaetbulibacter species isolated from tidal flats and genomic insights of their niches.</title>
        <authorList>
            <person name="Ye Y."/>
        </authorList>
    </citation>
    <scope>NUCLEOTIDE SEQUENCE [LARGE SCALE GENOMIC DNA]</scope>
    <source>
        <strain evidence="2 3">KYW382</strain>
    </source>
</reference>
<evidence type="ECO:0000313" key="3">
    <source>
        <dbReference type="Proteomes" id="UP001610100"/>
    </source>
</evidence>
<comment type="caution">
    <text evidence="2">The sequence shown here is derived from an EMBL/GenBank/DDBJ whole genome shotgun (WGS) entry which is preliminary data.</text>
</comment>
<sequence length="252" mass="29524">MKLFRKLRQKLLKENKTVGYLKYTMGEIILVVIGILIALQVNNWNEERKEHHAMIVALKSLSEDLQLDSIQINEEIKTITLDLSYLNKIRKRLSKPTATIDTLKHIARYEFVPFFDPSNEINRNTIVSLLNTGDINYFENDLKNRILKLNSQQLKLLKIMDENVSIYLNSQFNKYFLLQSESTDNLKSSIISGPLLEKYWSNLNEKDLLEVMLSKLTNKIIMDQFLISTKKQLLENTIDMLEYIHNTKLLND</sequence>
<evidence type="ECO:0000256" key="1">
    <source>
        <dbReference type="SAM" id="Phobius"/>
    </source>
</evidence>
<organism evidence="2 3">
    <name type="scientific">Gaetbulibacter aestuarii</name>
    <dbReference type="NCBI Taxonomy" id="1502358"/>
    <lineage>
        <taxon>Bacteria</taxon>
        <taxon>Pseudomonadati</taxon>
        <taxon>Bacteroidota</taxon>
        <taxon>Flavobacteriia</taxon>
        <taxon>Flavobacteriales</taxon>
        <taxon>Flavobacteriaceae</taxon>
        <taxon>Gaetbulibacter</taxon>
    </lineage>
</organism>
<name>A0ABW7MV68_9FLAO</name>
<feature type="transmembrane region" description="Helical" evidence="1">
    <location>
        <begin position="20"/>
        <end position="39"/>
    </location>
</feature>
<keyword evidence="1" id="KW-0812">Transmembrane</keyword>
<dbReference type="Pfam" id="PF19578">
    <property type="entry name" value="DUF6090"/>
    <property type="match status" value="1"/>
</dbReference>
<dbReference type="Proteomes" id="UP001610100">
    <property type="component" value="Unassembled WGS sequence"/>
</dbReference>
<dbReference type="InterPro" id="IPR045749">
    <property type="entry name" value="DUF6090"/>
</dbReference>
<dbReference type="EMBL" id="JBAWKB010000001">
    <property type="protein sequence ID" value="MFH6770734.1"/>
    <property type="molecule type" value="Genomic_DNA"/>
</dbReference>